<dbReference type="PANTHER" id="PTHR22042:SF2">
    <property type="entry name" value="182 KDA TANKYRASE-1-BINDING PROTEIN"/>
    <property type="match status" value="1"/>
</dbReference>
<dbReference type="PANTHER" id="PTHR22042">
    <property type="entry name" value="TANKYRASE 1 BINDING PROTEIN"/>
    <property type="match status" value="1"/>
</dbReference>
<dbReference type="InterPro" id="IPR040006">
    <property type="entry name" value="TNKS1BP1-like"/>
</dbReference>
<evidence type="ECO:0000256" key="1">
    <source>
        <dbReference type="SAM" id="MobiDB-lite"/>
    </source>
</evidence>
<dbReference type="Proteomes" id="UP001266305">
    <property type="component" value="Unassembled WGS sequence"/>
</dbReference>
<name>A0ABQ9UUE4_SAGOE</name>
<reference evidence="2 3" key="1">
    <citation type="submission" date="2023-05" db="EMBL/GenBank/DDBJ databases">
        <title>B98-5 Cell Line De Novo Hybrid Assembly: An Optical Mapping Approach.</title>
        <authorList>
            <person name="Kananen K."/>
            <person name="Auerbach J.A."/>
            <person name="Kautto E."/>
            <person name="Blachly J.S."/>
        </authorList>
    </citation>
    <scope>NUCLEOTIDE SEQUENCE [LARGE SCALE GENOMIC DNA]</scope>
    <source>
        <strain evidence="2">B95-8</strain>
        <tissue evidence="2">Cell line</tissue>
    </source>
</reference>
<keyword evidence="3" id="KW-1185">Reference proteome</keyword>
<feature type="region of interest" description="Disordered" evidence="1">
    <location>
        <begin position="1"/>
        <end position="140"/>
    </location>
</feature>
<evidence type="ECO:0000313" key="2">
    <source>
        <dbReference type="EMBL" id="KAK2100446.1"/>
    </source>
</evidence>
<evidence type="ECO:0000313" key="3">
    <source>
        <dbReference type="Proteomes" id="UP001266305"/>
    </source>
</evidence>
<sequence length="140" mass="14655">MEWLMQSQQHVRASPGRCPARSPPSGSQGLLEEMLAASSSRAVARREAAGSGLGGPLVEEGASSGAAQEEVLEPGRDSPPSWRTQPDGEASQTEDVDSTWGLSAAKRSDQGPAQASRRPSQGPPPRSPSQDFSFIEVSEG</sequence>
<proteinExistence type="predicted"/>
<feature type="compositionally biased region" description="Polar residues" evidence="1">
    <location>
        <begin position="1"/>
        <end position="11"/>
    </location>
</feature>
<protein>
    <submittedName>
        <fullName evidence="2">Tankyrase 1 Binding Protein 1</fullName>
    </submittedName>
</protein>
<comment type="caution">
    <text evidence="2">The sequence shown here is derived from an EMBL/GenBank/DDBJ whole genome shotgun (WGS) entry which is preliminary data.</text>
</comment>
<organism evidence="2 3">
    <name type="scientific">Saguinus oedipus</name>
    <name type="common">Cotton-top tamarin</name>
    <name type="synonym">Oedipomidas oedipus</name>
    <dbReference type="NCBI Taxonomy" id="9490"/>
    <lineage>
        <taxon>Eukaryota</taxon>
        <taxon>Metazoa</taxon>
        <taxon>Chordata</taxon>
        <taxon>Craniata</taxon>
        <taxon>Vertebrata</taxon>
        <taxon>Euteleostomi</taxon>
        <taxon>Mammalia</taxon>
        <taxon>Eutheria</taxon>
        <taxon>Euarchontoglires</taxon>
        <taxon>Primates</taxon>
        <taxon>Haplorrhini</taxon>
        <taxon>Platyrrhini</taxon>
        <taxon>Cebidae</taxon>
        <taxon>Callitrichinae</taxon>
        <taxon>Saguinus</taxon>
    </lineage>
</organism>
<dbReference type="EMBL" id="JASSZA010000010">
    <property type="protein sequence ID" value="KAK2100446.1"/>
    <property type="molecule type" value="Genomic_DNA"/>
</dbReference>
<gene>
    <name evidence="2" type="primary">TNKS1BP1_3</name>
    <name evidence="2" type="ORF">P7K49_021794</name>
</gene>
<feature type="compositionally biased region" description="Low complexity" evidence="1">
    <location>
        <begin position="59"/>
        <end position="69"/>
    </location>
</feature>
<accession>A0ABQ9UUE4</accession>